<accession>A0A0D7B791</accession>
<name>A0A0D7B791_9AGAR</name>
<sequence>MLFNTISLLALVASATAYYPPTCQTSSSSPNIGDARSLLDKISGKYCANGVGGNFNCKLAYQSGTASLNVCGGDPILPIECSHMHDALNQLILECNDLNSQGPKVGGSVKLNDKTRLDLFHS</sequence>
<feature type="signal peptide" evidence="1">
    <location>
        <begin position="1"/>
        <end position="17"/>
    </location>
</feature>
<evidence type="ECO:0008006" key="4">
    <source>
        <dbReference type="Google" id="ProtNLM"/>
    </source>
</evidence>
<protein>
    <recommendedName>
        <fullName evidence="4">Cyanovirin-N domain-containing protein</fullName>
    </recommendedName>
</protein>
<dbReference type="AlphaFoldDB" id="A0A0D7B791"/>
<keyword evidence="1" id="KW-0732">Signal</keyword>
<evidence type="ECO:0000256" key="1">
    <source>
        <dbReference type="SAM" id="SignalP"/>
    </source>
</evidence>
<dbReference type="EMBL" id="KN880557">
    <property type="protein sequence ID" value="KIY66342.1"/>
    <property type="molecule type" value="Genomic_DNA"/>
</dbReference>
<gene>
    <name evidence="2" type="ORF">CYLTODRAFT_444725</name>
</gene>
<dbReference type="Proteomes" id="UP000054007">
    <property type="component" value="Unassembled WGS sequence"/>
</dbReference>
<proteinExistence type="predicted"/>
<feature type="chain" id="PRO_5002317032" description="Cyanovirin-N domain-containing protein" evidence="1">
    <location>
        <begin position="18"/>
        <end position="122"/>
    </location>
</feature>
<keyword evidence="3" id="KW-1185">Reference proteome</keyword>
<reference evidence="2 3" key="1">
    <citation type="journal article" date="2015" name="Fungal Genet. Biol.">
        <title>Evolution of novel wood decay mechanisms in Agaricales revealed by the genome sequences of Fistulina hepatica and Cylindrobasidium torrendii.</title>
        <authorList>
            <person name="Floudas D."/>
            <person name="Held B.W."/>
            <person name="Riley R."/>
            <person name="Nagy L.G."/>
            <person name="Koehler G."/>
            <person name="Ransdell A.S."/>
            <person name="Younus H."/>
            <person name="Chow J."/>
            <person name="Chiniquy J."/>
            <person name="Lipzen A."/>
            <person name="Tritt A."/>
            <person name="Sun H."/>
            <person name="Haridas S."/>
            <person name="LaButti K."/>
            <person name="Ohm R.A."/>
            <person name="Kues U."/>
            <person name="Blanchette R.A."/>
            <person name="Grigoriev I.V."/>
            <person name="Minto R.E."/>
            <person name="Hibbett D.S."/>
        </authorList>
    </citation>
    <scope>NUCLEOTIDE SEQUENCE [LARGE SCALE GENOMIC DNA]</scope>
    <source>
        <strain evidence="2 3">FP15055 ss-10</strain>
    </source>
</reference>
<evidence type="ECO:0000313" key="3">
    <source>
        <dbReference type="Proteomes" id="UP000054007"/>
    </source>
</evidence>
<organism evidence="2 3">
    <name type="scientific">Cylindrobasidium torrendii FP15055 ss-10</name>
    <dbReference type="NCBI Taxonomy" id="1314674"/>
    <lineage>
        <taxon>Eukaryota</taxon>
        <taxon>Fungi</taxon>
        <taxon>Dikarya</taxon>
        <taxon>Basidiomycota</taxon>
        <taxon>Agaricomycotina</taxon>
        <taxon>Agaricomycetes</taxon>
        <taxon>Agaricomycetidae</taxon>
        <taxon>Agaricales</taxon>
        <taxon>Marasmiineae</taxon>
        <taxon>Physalacriaceae</taxon>
        <taxon>Cylindrobasidium</taxon>
    </lineage>
</organism>
<evidence type="ECO:0000313" key="2">
    <source>
        <dbReference type="EMBL" id="KIY66342.1"/>
    </source>
</evidence>